<comment type="caution">
    <text evidence="3">The sequence shown here is derived from an EMBL/GenBank/DDBJ whole genome shotgun (WGS) entry which is preliminary data.</text>
</comment>
<dbReference type="AlphaFoldDB" id="A0A402AYL9"/>
<dbReference type="InterPro" id="IPR003675">
    <property type="entry name" value="Rce1/LyrA-like_dom"/>
</dbReference>
<keyword evidence="1" id="KW-1133">Transmembrane helix</keyword>
<feature type="transmembrane region" description="Helical" evidence="1">
    <location>
        <begin position="98"/>
        <end position="120"/>
    </location>
</feature>
<protein>
    <recommendedName>
        <fullName evidence="2">CAAX prenyl protease 2/Lysostaphin resistance protein A-like domain-containing protein</fullName>
    </recommendedName>
</protein>
<sequence length="208" mass="23019">METSSNIDALYTTTPKTSTLINWKGIGWYLVLAFGISWSMFLLLKLVGVPFIIRAALGMYGPTVAALLVRWLRHEGFADVGLRLRGKEWKGDRHIWRLYVAAYLIPIILLTIGFGIVIALHMQSWAVDEKIGLLLKSLPKTTRALPPANTTALIIVLSACTVDLPITMLATFGEEFGWRGYLLPRLMPLGNVKAALLIGVIWAYGTPP</sequence>
<gene>
    <name evidence="3" type="ORF">KDK_80100</name>
</gene>
<dbReference type="EMBL" id="BIFS01000002">
    <property type="protein sequence ID" value="GCE24210.1"/>
    <property type="molecule type" value="Genomic_DNA"/>
</dbReference>
<dbReference type="PANTHER" id="PTHR35797:SF1">
    <property type="entry name" value="PROTEASE"/>
    <property type="match status" value="1"/>
</dbReference>
<feature type="transmembrane region" description="Helical" evidence="1">
    <location>
        <begin position="51"/>
        <end position="72"/>
    </location>
</feature>
<keyword evidence="4" id="KW-1185">Reference proteome</keyword>
<name>A0A402AYL9_9CHLR</name>
<feature type="domain" description="CAAX prenyl protease 2/Lysostaphin resistance protein A-like" evidence="2">
    <location>
        <begin position="166"/>
        <end position="204"/>
    </location>
</feature>
<proteinExistence type="predicted"/>
<keyword evidence="1" id="KW-0812">Transmembrane</keyword>
<feature type="transmembrane region" description="Helical" evidence="1">
    <location>
        <begin position="26"/>
        <end position="44"/>
    </location>
</feature>
<dbReference type="Pfam" id="PF02517">
    <property type="entry name" value="Rce1-like"/>
    <property type="match status" value="1"/>
</dbReference>
<keyword evidence="1" id="KW-0472">Membrane</keyword>
<evidence type="ECO:0000313" key="4">
    <source>
        <dbReference type="Proteomes" id="UP000287188"/>
    </source>
</evidence>
<evidence type="ECO:0000256" key="1">
    <source>
        <dbReference type="SAM" id="Phobius"/>
    </source>
</evidence>
<accession>A0A402AYL9</accession>
<dbReference type="GO" id="GO:0004175">
    <property type="term" value="F:endopeptidase activity"/>
    <property type="evidence" value="ECO:0007669"/>
    <property type="project" value="UniProtKB-ARBA"/>
</dbReference>
<evidence type="ECO:0000313" key="3">
    <source>
        <dbReference type="EMBL" id="GCE24210.1"/>
    </source>
</evidence>
<organism evidence="3 4">
    <name type="scientific">Dictyobacter kobayashii</name>
    <dbReference type="NCBI Taxonomy" id="2014872"/>
    <lineage>
        <taxon>Bacteria</taxon>
        <taxon>Bacillati</taxon>
        <taxon>Chloroflexota</taxon>
        <taxon>Ktedonobacteria</taxon>
        <taxon>Ktedonobacterales</taxon>
        <taxon>Dictyobacteraceae</taxon>
        <taxon>Dictyobacter</taxon>
    </lineage>
</organism>
<evidence type="ECO:0000259" key="2">
    <source>
        <dbReference type="Pfam" id="PF02517"/>
    </source>
</evidence>
<feature type="transmembrane region" description="Helical" evidence="1">
    <location>
        <begin position="186"/>
        <end position="205"/>
    </location>
</feature>
<dbReference type="PANTHER" id="PTHR35797">
    <property type="entry name" value="PROTEASE-RELATED"/>
    <property type="match status" value="1"/>
</dbReference>
<reference evidence="4" key="1">
    <citation type="submission" date="2018-12" db="EMBL/GenBank/DDBJ databases">
        <title>Tengunoibacter tsumagoiensis gen. nov., sp. nov., Dictyobacter kobayashii sp. nov., D. alpinus sp. nov., and D. joshuensis sp. nov. and description of Dictyobacteraceae fam. nov. within the order Ktedonobacterales isolated from Tengu-no-mugimeshi.</title>
        <authorList>
            <person name="Wang C.M."/>
            <person name="Zheng Y."/>
            <person name="Sakai Y."/>
            <person name="Toyoda A."/>
            <person name="Minakuchi Y."/>
            <person name="Abe K."/>
            <person name="Yokota A."/>
            <person name="Yabe S."/>
        </authorList>
    </citation>
    <scope>NUCLEOTIDE SEQUENCE [LARGE SCALE GENOMIC DNA]</scope>
    <source>
        <strain evidence="4">Uno11</strain>
    </source>
</reference>
<dbReference type="GO" id="GO:0080120">
    <property type="term" value="P:CAAX-box protein maturation"/>
    <property type="evidence" value="ECO:0007669"/>
    <property type="project" value="UniProtKB-ARBA"/>
</dbReference>
<dbReference type="Proteomes" id="UP000287188">
    <property type="component" value="Unassembled WGS sequence"/>
</dbReference>
<dbReference type="InterPro" id="IPR042150">
    <property type="entry name" value="MmRce1-like"/>
</dbReference>